<dbReference type="RefSeq" id="WP_066316665.1">
    <property type="nucleotide sequence ID" value="NZ_LQRT01000035.1"/>
</dbReference>
<organism evidence="5 6">
    <name type="scientific">Aquimarina aggregata</name>
    <dbReference type="NCBI Taxonomy" id="1642818"/>
    <lineage>
        <taxon>Bacteria</taxon>
        <taxon>Pseudomonadati</taxon>
        <taxon>Bacteroidota</taxon>
        <taxon>Flavobacteriia</taxon>
        <taxon>Flavobacteriales</taxon>
        <taxon>Flavobacteriaceae</taxon>
        <taxon>Aquimarina</taxon>
    </lineage>
</organism>
<dbReference type="PRINTS" id="PR00032">
    <property type="entry name" value="HTHARAC"/>
</dbReference>
<sequence length="286" mass="33824">MNKTQFYTDQLQQVIAYLRNASNEGVTIEELECVSNFSYRNLQRIFKARYHESIGAYLTRIKIEKAAKLLLFSKEAIKNIAFQVGYSDVQALSKAFKKQFGISPSRYRKQKNELLSIKFNTNDTDMSFHHVRIESLNTKRVFYKSCKGDYFSDKIDTIWSELEQEAIIQEIDINKAESFGIIWDEPIITESIKCNYDACLVIPETKKIKRKNFKVKTISPNKYAVFVHIGSYKTIDKTYDKIFGQWLFNTEYEISEEPFLEFYREHQYHTDNPEEYKTEIYVPLKQ</sequence>
<dbReference type="STRING" id="1642818.AWE51_10800"/>
<evidence type="ECO:0000259" key="4">
    <source>
        <dbReference type="PROSITE" id="PS01124"/>
    </source>
</evidence>
<reference evidence="5 6" key="1">
    <citation type="submission" date="2016-01" db="EMBL/GenBank/DDBJ databases">
        <title>The draft genome sequence of Aquimarina sp. RZW4-3-2.</title>
        <authorList>
            <person name="Wang Y."/>
        </authorList>
    </citation>
    <scope>NUCLEOTIDE SEQUENCE [LARGE SCALE GENOMIC DNA]</scope>
    <source>
        <strain evidence="5 6">RZW4-3-2</strain>
    </source>
</reference>
<evidence type="ECO:0000313" key="5">
    <source>
        <dbReference type="EMBL" id="KZS39045.1"/>
    </source>
</evidence>
<dbReference type="InterPro" id="IPR029442">
    <property type="entry name" value="GyrI-like"/>
</dbReference>
<comment type="caution">
    <text evidence="5">The sequence shown here is derived from an EMBL/GenBank/DDBJ whole genome shotgun (WGS) entry which is preliminary data.</text>
</comment>
<dbReference type="Pfam" id="PF06445">
    <property type="entry name" value="GyrI-like"/>
    <property type="match status" value="1"/>
</dbReference>
<dbReference type="InterPro" id="IPR018060">
    <property type="entry name" value="HTH_AraC"/>
</dbReference>
<dbReference type="InterPro" id="IPR020449">
    <property type="entry name" value="Tscrpt_reg_AraC-type_HTH"/>
</dbReference>
<evidence type="ECO:0000256" key="2">
    <source>
        <dbReference type="ARBA" id="ARBA00023125"/>
    </source>
</evidence>
<evidence type="ECO:0000313" key="6">
    <source>
        <dbReference type="Proteomes" id="UP000076715"/>
    </source>
</evidence>
<dbReference type="PANTHER" id="PTHR40055">
    <property type="entry name" value="TRANSCRIPTIONAL REGULATOR YGIV-RELATED"/>
    <property type="match status" value="1"/>
</dbReference>
<dbReference type="PROSITE" id="PS01124">
    <property type="entry name" value="HTH_ARAC_FAMILY_2"/>
    <property type="match status" value="1"/>
</dbReference>
<protein>
    <recommendedName>
        <fullName evidence="4">HTH araC/xylS-type domain-containing protein</fullName>
    </recommendedName>
</protein>
<name>A0A162YCA3_9FLAO</name>
<dbReference type="SMART" id="SM00871">
    <property type="entry name" value="AraC_E_bind"/>
    <property type="match status" value="1"/>
</dbReference>
<dbReference type="InterPro" id="IPR018062">
    <property type="entry name" value="HTH_AraC-typ_CS"/>
</dbReference>
<dbReference type="SUPFAM" id="SSF46689">
    <property type="entry name" value="Homeodomain-like"/>
    <property type="match status" value="2"/>
</dbReference>
<evidence type="ECO:0000256" key="1">
    <source>
        <dbReference type="ARBA" id="ARBA00023015"/>
    </source>
</evidence>
<dbReference type="InterPro" id="IPR050908">
    <property type="entry name" value="SmbC-like"/>
</dbReference>
<dbReference type="SUPFAM" id="SSF55136">
    <property type="entry name" value="Probable bacterial effector-binding domain"/>
    <property type="match status" value="1"/>
</dbReference>
<dbReference type="PROSITE" id="PS00041">
    <property type="entry name" value="HTH_ARAC_FAMILY_1"/>
    <property type="match status" value="1"/>
</dbReference>
<proteinExistence type="predicted"/>
<dbReference type="OrthoDB" id="9816011at2"/>
<feature type="domain" description="HTH araC/xylS-type" evidence="4">
    <location>
        <begin position="12"/>
        <end position="110"/>
    </location>
</feature>
<keyword evidence="3" id="KW-0804">Transcription</keyword>
<dbReference type="GO" id="GO:0003700">
    <property type="term" value="F:DNA-binding transcription factor activity"/>
    <property type="evidence" value="ECO:0007669"/>
    <property type="project" value="InterPro"/>
</dbReference>
<dbReference type="Proteomes" id="UP000076715">
    <property type="component" value="Unassembled WGS sequence"/>
</dbReference>
<dbReference type="EMBL" id="LQRT01000035">
    <property type="protein sequence ID" value="KZS39045.1"/>
    <property type="molecule type" value="Genomic_DNA"/>
</dbReference>
<dbReference type="InterPro" id="IPR009057">
    <property type="entry name" value="Homeodomain-like_sf"/>
</dbReference>
<dbReference type="AlphaFoldDB" id="A0A162YCA3"/>
<accession>A0A162YCA3</accession>
<gene>
    <name evidence="5" type="ORF">AWE51_10800</name>
</gene>
<dbReference type="InterPro" id="IPR011256">
    <property type="entry name" value="Reg_factor_effector_dom_sf"/>
</dbReference>
<keyword evidence="2" id="KW-0238">DNA-binding</keyword>
<evidence type="ECO:0000256" key="3">
    <source>
        <dbReference type="ARBA" id="ARBA00023163"/>
    </source>
</evidence>
<dbReference type="SMART" id="SM00342">
    <property type="entry name" value="HTH_ARAC"/>
    <property type="match status" value="1"/>
</dbReference>
<dbReference type="GO" id="GO:0043565">
    <property type="term" value="F:sequence-specific DNA binding"/>
    <property type="evidence" value="ECO:0007669"/>
    <property type="project" value="InterPro"/>
</dbReference>
<dbReference type="InterPro" id="IPR010499">
    <property type="entry name" value="AraC_E-bd"/>
</dbReference>
<dbReference type="Gene3D" id="1.10.10.60">
    <property type="entry name" value="Homeodomain-like"/>
    <property type="match status" value="2"/>
</dbReference>
<keyword evidence="6" id="KW-1185">Reference proteome</keyword>
<keyword evidence="1" id="KW-0805">Transcription regulation</keyword>
<dbReference type="PANTHER" id="PTHR40055:SF1">
    <property type="entry name" value="TRANSCRIPTIONAL REGULATOR YGIV-RELATED"/>
    <property type="match status" value="1"/>
</dbReference>
<dbReference type="Pfam" id="PF12833">
    <property type="entry name" value="HTH_18"/>
    <property type="match status" value="1"/>
</dbReference>
<dbReference type="Gene3D" id="3.20.80.10">
    <property type="entry name" value="Regulatory factor, effector binding domain"/>
    <property type="match status" value="1"/>
</dbReference>